<accession>A0A8G2FYN4</accession>
<dbReference type="Gene3D" id="3.40.50.720">
    <property type="entry name" value="NAD(P)-binding Rossmann-like Domain"/>
    <property type="match status" value="1"/>
</dbReference>
<dbReference type="InterPro" id="IPR001509">
    <property type="entry name" value="Epimerase_deHydtase"/>
</dbReference>
<protein>
    <submittedName>
        <fullName evidence="3">NAD-dependent epimerase/dehydratase family protein</fullName>
    </submittedName>
</protein>
<reference evidence="3 4" key="1">
    <citation type="submission" date="2020-07" db="EMBL/GenBank/DDBJ databases">
        <title>Genomic characterization of Flavobacterium psychrophilum strains.</title>
        <authorList>
            <person name="Castillo D."/>
            <person name="Jorgensen J."/>
            <person name="Middelboe M."/>
        </authorList>
    </citation>
    <scope>NUCLEOTIDE SEQUENCE [LARGE SCALE GENOMIC DNA]</scope>
    <source>
        <strain evidence="3 4">FPS-R7</strain>
    </source>
</reference>
<evidence type="ECO:0000313" key="3">
    <source>
        <dbReference type="EMBL" id="QRE04411.1"/>
    </source>
</evidence>
<dbReference type="Proteomes" id="UP000596329">
    <property type="component" value="Chromosome"/>
</dbReference>
<evidence type="ECO:0000259" key="2">
    <source>
        <dbReference type="Pfam" id="PF01370"/>
    </source>
</evidence>
<dbReference type="InterPro" id="IPR050425">
    <property type="entry name" value="NAD(P)_dehydrat-like"/>
</dbReference>
<dbReference type="SUPFAM" id="SSF51735">
    <property type="entry name" value="NAD(P)-binding Rossmann-fold domains"/>
    <property type="match status" value="1"/>
</dbReference>
<dbReference type="PANTHER" id="PTHR10366:SF831">
    <property type="entry name" value="NAD-DEPENDENT EPIMERASE_DEHYDRATASE DOMAIN-CONTAINING PROTEIN"/>
    <property type="match status" value="1"/>
</dbReference>
<dbReference type="GO" id="GO:0016616">
    <property type="term" value="F:oxidoreductase activity, acting on the CH-OH group of donors, NAD or NADP as acceptor"/>
    <property type="evidence" value="ECO:0007669"/>
    <property type="project" value="TreeGrafter"/>
</dbReference>
<dbReference type="EMBL" id="CP059075">
    <property type="protein sequence ID" value="QRE04411.1"/>
    <property type="molecule type" value="Genomic_DNA"/>
</dbReference>
<organism evidence="3 4">
    <name type="scientific">Flavobacterium psychrophilum</name>
    <dbReference type="NCBI Taxonomy" id="96345"/>
    <lineage>
        <taxon>Bacteria</taxon>
        <taxon>Pseudomonadati</taxon>
        <taxon>Bacteroidota</taxon>
        <taxon>Flavobacteriia</taxon>
        <taxon>Flavobacteriales</taxon>
        <taxon>Flavobacteriaceae</taxon>
        <taxon>Flavobacterium</taxon>
    </lineage>
</organism>
<name>A0A8G2FYN4_FLAPS</name>
<evidence type="ECO:0000313" key="4">
    <source>
        <dbReference type="Proteomes" id="UP000596329"/>
    </source>
</evidence>
<dbReference type="Pfam" id="PF01370">
    <property type="entry name" value="Epimerase"/>
    <property type="match status" value="1"/>
</dbReference>
<dbReference type="RefSeq" id="WP_086440364.1">
    <property type="nucleotide sequence ID" value="NZ_CP059075.1"/>
</dbReference>
<gene>
    <name evidence="3" type="ORF">H0H26_02065</name>
</gene>
<proteinExistence type="predicted"/>
<evidence type="ECO:0000256" key="1">
    <source>
        <dbReference type="ARBA" id="ARBA00023002"/>
    </source>
</evidence>
<dbReference type="PANTHER" id="PTHR10366">
    <property type="entry name" value="NAD DEPENDENT EPIMERASE/DEHYDRATASE"/>
    <property type="match status" value="1"/>
</dbReference>
<feature type="domain" description="NAD-dependent epimerase/dehydratase" evidence="2">
    <location>
        <begin position="2"/>
        <end position="228"/>
    </location>
</feature>
<dbReference type="AlphaFoldDB" id="A0A8G2FYN4"/>
<sequence>MVLVTGATGLVGSHLVLHLLEQGESVKALFRDENGKQKVKAVFDYYNQQELFAKIHWYQADVLDIPSLEGAFHDVNYVYHCAALISFDPKDEGNLRKINIEGTQNIISFCIDFKIKKLCYVSSIAALGDLAPQETIVTETCEWNPEMQHSDYAISKYGAEMEVWRAQQEGLDVVVVNPGVILGPLFWTEGSGEIYTKVHNGLPFYTKGSTGFVSVIDVVTILLLLMKSDIVNEKFILISENKTYQELVFAIAETLNTKKPKLYASKFLTSFAWRTDWFFGAFFGKKRTLTKDLASTLHAKEVYCNSKIITQIDYKFLEVSVYLKSIKKASS</sequence>
<dbReference type="InterPro" id="IPR036291">
    <property type="entry name" value="NAD(P)-bd_dom_sf"/>
</dbReference>
<keyword evidence="1" id="KW-0560">Oxidoreductase</keyword>